<feature type="chain" id="PRO_5042231749" description="Autophagy-related protein 27" evidence="19">
    <location>
        <begin position="23"/>
        <end position="258"/>
    </location>
</feature>
<dbReference type="GO" id="GO:0005802">
    <property type="term" value="C:trans-Golgi network"/>
    <property type="evidence" value="ECO:0007669"/>
    <property type="project" value="TreeGrafter"/>
</dbReference>
<dbReference type="GO" id="GO:0006914">
    <property type="term" value="P:autophagy"/>
    <property type="evidence" value="ECO:0007669"/>
    <property type="project" value="UniProtKB-KW"/>
</dbReference>
<keyword evidence="22" id="KW-1185">Reference proteome</keyword>
<feature type="transmembrane region" description="Helical" evidence="18">
    <location>
        <begin position="182"/>
        <end position="203"/>
    </location>
</feature>
<name>A0AAD9QHF6_ACRCE</name>
<keyword evidence="7" id="KW-0813">Transport</keyword>
<reference evidence="21" key="1">
    <citation type="journal article" date="2023" name="G3 (Bethesda)">
        <title>Whole genome assembly and annotation of the endangered Caribbean coral Acropora cervicornis.</title>
        <authorList>
            <person name="Selwyn J.D."/>
            <person name="Vollmer S.V."/>
        </authorList>
    </citation>
    <scope>NUCLEOTIDE SEQUENCE</scope>
    <source>
        <strain evidence="21">K2</strain>
    </source>
</reference>
<evidence type="ECO:0000256" key="15">
    <source>
        <dbReference type="ARBA" id="ARBA00023136"/>
    </source>
</evidence>
<dbReference type="GO" id="GO:0000139">
    <property type="term" value="C:Golgi membrane"/>
    <property type="evidence" value="ECO:0007669"/>
    <property type="project" value="UniProtKB-SubCell"/>
</dbReference>
<reference evidence="21" key="2">
    <citation type="journal article" date="2023" name="Science">
        <title>Genomic signatures of disease resistance in endangered staghorn corals.</title>
        <authorList>
            <person name="Vollmer S.V."/>
            <person name="Selwyn J.D."/>
            <person name="Despard B.A."/>
            <person name="Roesel C.L."/>
        </authorList>
    </citation>
    <scope>NUCLEOTIDE SEQUENCE</scope>
    <source>
        <strain evidence="21">K2</strain>
    </source>
</reference>
<evidence type="ECO:0000256" key="9">
    <source>
        <dbReference type="ARBA" id="ARBA00022729"/>
    </source>
</evidence>
<dbReference type="InterPro" id="IPR018939">
    <property type="entry name" value="Autophagy-rel_prot_27"/>
</dbReference>
<comment type="caution">
    <text evidence="21">The sequence shown here is derived from an EMBL/GenBank/DDBJ whole genome shotgun (WGS) entry which is preliminary data.</text>
</comment>
<dbReference type="Gene3D" id="2.70.130.10">
    <property type="entry name" value="Mannose-6-phosphate receptor binding domain"/>
    <property type="match status" value="1"/>
</dbReference>
<accession>A0AAD9QHF6</accession>
<protein>
    <recommendedName>
        <fullName evidence="6">Autophagy-related protein 27</fullName>
    </recommendedName>
</protein>
<comment type="subcellular location">
    <subcellularLocation>
        <location evidence="2">Cytoplasmic vesicle membrane</location>
        <topology evidence="2">Single-pass type I membrane protein</topology>
    </subcellularLocation>
    <subcellularLocation>
        <location evidence="3">Golgi apparatus membrane</location>
    </subcellularLocation>
    <subcellularLocation>
        <location evidence="1">Mitochondrion membrane</location>
        <topology evidence="1">Single-pass membrane protein</topology>
    </subcellularLocation>
    <subcellularLocation>
        <location evidence="4">Preautophagosomal structure membrane</location>
        <topology evidence="4">Single-pass type I membrane protein</topology>
    </subcellularLocation>
</comment>
<organism evidence="21 22">
    <name type="scientific">Acropora cervicornis</name>
    <name type="common">Staghorn coral</name>
    <dbReference type="NCBI Taxonomy" id="6130"/>
    <lineage>
        <taxon>Eukaryota</taxon>
        <taxon>Metazoa</taxon>
        <taxon>Cnidaria</taxon>
        <taxon>Anthozoa</taxon>
        <taxon>Hexacorallia</taxon>
        <taxon>Scleractinia</taxon>
        <taxon>Astrocoeniina</taxon>
        <taxon>Acroporidae</taxon>
        <taxon>Acropora</taxon>
    </lineage>
</organism>
<evidence type="ECO:0000256" key="8">
    <source>
        <dbReference type="ARBA" id="ARBA00022692"/>
    </source>
</evidence>
<dbReference type="Proteomes" id="UP001249851">
    <property type="component" value="Unassembled WGS sequence"/>
</dbReference>
<keyword evidence="10" id="KW-0653">Protein transport</keyword>
<evidence type="ECO:0000256" key="5">
    <source>
        <dbReference type="ARBA" id="ARBA00005363"/>
    </source>
</evidence>
<proteinExistence type="inferred from homology"/>
<dbReference type="EMBL" id="JARQWQ010000033">
    <property type="protein sequence ID" value="KAK2561337.1"/>
    <property type="molecule type" value="Genomic_DNA"/>
</dbReference>
<gene>
    <name evidence="21" type="ORF">P5673_015833</name>
</gene>
<evidence type="ECO:0000256" key="17">
    <source>
        <dbReference type="ARBA" id="ARBA00023329"/>
    </source>
</evidence>
<keyword evidence="16" id="KW-1015">Disulfide bond</keyword>
<evidence type="ECO:0000259" key="20">
    <source>
        <dbReference type="PROSITE" id="PS51914"/>
    </source>
</evidence>
<evidence type="ECO:0000256" key="16">
    <source>
        <dbReference type="ARBA" id="ARBA00023157"/>
    </source>
</evidence>
<dbReference type="Pfam" id="PF09451">
    <property type="entry name" value="ATG27"/>
    <property type="match status" value="1"/>
</dbReference>
<comment type="similarity">
    <text evidence="5">Belongs to the ATG27 family.</text>
</comment>
<evidence type="ECO:0000256" key="7">
    <source>
        <dbReference type="ARBA" id="ARBA00022448"/>
    </source>
</evidence>
<evidence type="ECO:0000313" key="22">
    <source>
        <dbReference type="Proteomes" id="UP001249851"/>
    </source>
</evidence>
<evidence type="ECO:0000256" key="2">
    <source>
        <dbReference type="ARBA" id="ARBA00004358"/>
    </source>
</evidence>
<keyword evidence="8 18" id="KW-0812">Transmembrane</keyword>
<dbReference type="GO" id="GO:0010008">
    <property type="term" value="C:endosome membrane"/>
    <property type="evidence" value="ECO:0007669"/>
    <property type="project" value="UniProtKB-SubCell"/>
</dbReference>
<keyword evidence="15 18" id="KW-0472">Membrane</keyword>
<evidence type="ECO:0000256" key="12">
    <source>
        <dbReference type="ARBA" id="ARBA00023006"/>
    </source>
</evidence>
<dbReference type="PANTHER" id="PTHR15071:SF0">
    <property type="entry name" value="MANNOSE 6-PHOSPHATE RECEPTOR-LIKE PROTEIN 1"/>
    <property type="match status" value="1"/>
</dbReference>
<dbReference type="SUPFAM" id="SSF50911">
    <property type="entry name" value="Mannose 6-phosphate receptor domain"/>
    <property type="match status" value="1"/>
</dbReference>
<evidence type="ECO:0000256" key="6">
    <source>
        <dbReference type="ARBA" id="ARBA00013776"/>
    </source>
</evidence>
<evidence type="ECO:0000256" key="11">
    <source>
        <dbReference type="ARBA" id="ARBA00022989"/>
    </source>
</evidence>
<dbReference type="PANTHER" id="PTHR15071">
    <property type="entry name" value="MANNOSE-6-PHOSPHATE RECEPTOR FAMILY MEMBER"/>
    <property type="match status" value="1"/>
</dbReference>
<feature type="signal peptide" evidence="19">
    <location>
        <begin position="1"/>
        <end position="22"/>
    </location>
</feature>
<evidence type="ECO:0000256" key="13">
    <source>
        <dbReference type="ARBA" id="ARBA00023034"/>
    </source>
</evidence>
<evidence type="ECO:0000256" key="1">
    <source>
        <dbReference type="ARBA" id="ARBA00004304"/>
    </source>
</evidence>
<evidence type="ECO:0000256" key="18">
    <source>
        <dbReference type="SAM" id="Phobius"/>
    </source>
</evidence>
<evidence type="ECO:0000313" key="21">
    <source>
        <dbReference type="EMBL" id="KAK2561337.1"/>
    </source>
</evidence>
<dbReference type="InterPro" id="IPR009011">
    <property type="entry name" value="Man6P_isomerase_rcpt-bd_dom_sf"/>
</dbReference>
<dbReference type="GO" id="GO:0031966">
    <property type="term" value="C:mitochondrial membrane"/>
    <property type="evidence" value="ECO:0007669"/>
    <property type="project" value="UniProtKB-SubCell"/>
</dbReference>
<dbReference type="GO" id="GO:0034045">
    <property type="term" value="C:phagophore assembly site membrane"/>
    <property type="evidence" value="ECO:0007669"/>
    <property type="project" value="UniProtKB-SubCell"/>
</dbReference>
<dbReference type="AlphaFoldDB" id="A0AAD9QHF6"/>
<feature type="domain" description="MRH" evidence="20">
    <location>
        <begin position="32"/>
        <end position="169"/>
    </location>
</feature>
<evidence type="ECO:0000256" key="10">
    <source>
        <dbReference type="ARBA" id="ARBA00022927"/>
    </source>
</evidence>
<sequence>MIELSKFSACVIIFYFVALCEAQENCQKIDVCSCKFKNGSEVNLWPTDGGNNPRFPDIKGEKDRTFLWNPCTPFNYQKGCTNTMVCQKLLSNEFDAGSKDSKFSLENGNVVLTYGAQKGTDGHMRKSKIILKCDLKAPGNGTIDKITQSSEGATSVYTGTFISSYACPKGGKSSSRLSTGSILLIVFFPLLLLYIVAGILINYHGRGVRSMPEMLPNYSFWTDFPFLVKDGAVLSYGAVKSACFSTYGKFKKDGYAEI</sequence>
<dbReference type="InterPro" id="IPR044865">
    <property type="entry name" value="MRH_dom"/>
</dbReference>
<evidence type="ECO:0000256" key="4">
    <source>
        <dbReference type="ARBA" id="ARBA00004472"/>
    </source>
</evidence>
<evidence type="ECO:0000256" key="3">
    <source>
        <dbReference type="ARBA" id="ARBA00004394"/>
    </source>
</evidence>
<keyword evidence="11 18" id="KW-1133">Transmembrane helix</keyword>
<keyword evidence="14" id="KW-0496">Mitochondrion</keyword>
<dbReference type="GO" id="GO:0015031">
    <property type="term" value="P:protein transport"/>
    <property type="evidence" value="ECO:0007669"/>
    <property type="project" value="UniProtKB-KW"/>
</dbReference>
<evidence type="ECO:0000256" key="19">
    <source>
        <dbReference type="SAM" id="SignalP"/>
    </source>
</evidence>
<keyword evidence="9 19" id="KW-0732">Signal</keyword>
<evidence type="ECO:0000256" key="14">
    <source>
        <dbReference type="ARBA" id="ARBA00023128"/>
    </source>
</evidence>
<keyword evidence="17" id="KW-0968">Cytoplasmic vesicle</keyword>
<dbReference type="PROSITE" id="PS51914">
    <property type="entry name" value="MRH"/>
    <property type="match status" value="1"/>
</dbReference>
<keyword evidence="12" id="KW-0072">Autophagy</keyword>
<keyword evidence="13" id="KW-0333">Golgi apparatus</keyword>